<dbReference type="Gene3D" id="3.90.380.10">
    <property type="entry name" value="Naphthalene 1,2-dioxygenase Alpha Subunit, Chain A, domain 1"/>
    <property type="match status" value="1"/>
</dbReference>
<dbReference type="SUPFAM" id="SSF50022">
    <property type="entry name" value="ISP domain"/>
    <property type="match status" value="1"/>
</dbReference>
<evidence type="ECO:0000256" key="4">
    <source>
        <dbReference type="ARBA" id="ARBA00023002"/>
    </source>
</evidence>
<dbReference type="Proteomes" id="UP000094626">
    <property type="component" value="Plasmid pSA1"/>
</dbReference>
<evidence type="ECO:0000313" key="11">
    <source>
        <dbReference type="Proteomes" id="UP000094626"/>
    </source>
</evidence>
<evidence type="ECO:0000256" key="2">
    <source>
        <dbReference type="ARBA" id="ARBA00022714"/>
    </source>
</evidence>
<gene>
    <name evidence="8" type="ORF">BES08_18230</name>
    <name evidence="9" type="ORF">BV97_04922</name>
</gene>
<dbReference type="InterPro" id="IPR001663">
    <property type="entry name" value="Rng_hydr_dOase-A"/>
</dbReference>
<dbReference type="PROSITE" id="PS51296">
    <property type="entry name" value="RIESKE"/>
    <property type="match status" value="1"/>
</dbReference>
<dbReference type="SUPFAM" id="SSF55961">
    <property type="entry name" value="Bet v1-like"/>
    <property type="match status" value="1"/>
</dbReference>
<keyword evidence="6" id="KW-0411">Iron-sulfur</keyword>
<evidence type="ECO:0000259" key="7">
    <source>
        <dbReference type="PROSITE" id="PS51296"/>
    </source>
</evidence>
<dbReference type="InterPro" id="IPR017941">
    <property type="entry name" value="Rieske_2Fe-2S"/>
</dbReference>
<dbReference type="Proteomes" id="UP000024329">
    <property type="component" value="Unassembled WGS sequence"/>
</dbReference>
<dbReference type="GO" id="GO:0051537">
    <property type="term" value="F:2 iron, 2 sulfur cluster binding"/>
    <property type="evidence" value="ECO:0007669"/>
    <property type="project" value="UniProtKB-KW"/>
</dbReference>
<keyword evidence="5" id="KW-0408">Iron</keyword>
<reference evidence="11" key="3">
    <citation type="journal article" date="2017" name="J. Biotechnol.">
        <title>Complete genome sequence of Novosphingobium resinovorum SA1, a versatile xenobiotic-degrading bacterium capable of utilizing sulfanilic acid.</title>
        <authorList>
            <person name="Hegedus B."/>
            <person name="Kos P.B."/>
            <person name="Balint B."/>
            <person name="Maroti G."/>
            <person name="Gan H.M."/>
            <person name="Perei K."/>
            <person name="Rakhely G."/>
        </authorList>
    </citation>
    <scope>NUCLEOTIDE SEQUENCE [LARGE SCALE GENOMIC DNA]</scope>
    <source>
        <strain evidence="11">SA1</strain>
    </source>
</reference>
<evidence type="ECO:0000313" key="9">
    <source>
        <dbReference type="EMBL" id="EZP73168.1"/>
    </source>
</evidence>
<protein>
    <submittedName>
        <fullName evidence="9">Putative dioxygenase</fullName>
        <ecNumber evidence="9">1.14.12.12</ecNumber>
    </submittedName>
    <submittedName>
        <fullName evidence="8">Ring-hydroxylating oxygenase subunit alpha</fullName>
    </submittedName>
</protein>
<reference evidence="9 10" key="1">
    <citation type="submission" date="2014-03" db="EMBL/GenBank/DDBJ databases">
        <title>Whole genome sequence of Novosphingobium resinovorum KF1.</title>
        <authorList>
            <person name="Gan H.M."/>
            <person name="Gan H.Y."/>
            <person name="Chew T.H."/>
            <person name="Savka M.A."/>
        </authorList>
    </citation>
    <scope>NUCLEOTIDE SEQUENCE [LARGE SCALE GENOMIC DNA]</scope>
    <source>
        <strain evidence="9 10">KF1</strain>
    </source>
</reference>
<evidence type="ECO:0000256" key="6">
    <source>
        <dbReference type="ARBA" id="ARBA00023014"/>
    </source>
</evidence>
<dbReference type="EC" id="1.14.12.12" evidence="9"/>
<dbReference type="CDD" id="cd00680">
    <property type="entry name" value="RHO_alpha_C"/>
    <property type="match status" value="1"/>
</dbReference>
<dbReference type="EMBL" id="JFYZ01000047">
    <property type="protein sequence ID" value="EZP73168.1"/>
    <property type="molecule type" value="Genomic_DNA"/>
</dbReference>
<proteinExistence type="predicted"/>
<keyword evidence="9" id="KW-0223">Dioxygenase</keyword>
<accession>A0A031JIT4</accession>
<evidence type="ECO:0000313" key="10">
    <source>
        <dbReference type="Proteomes" id="UP000024329"/>
    </source>
</evidence>
<reference evidence="8" key="2">
    <citation type="submission" date="2016-08" db="EMBL/GenBank/DDBJ databases">
        <authorList>
            <person name="Seilhamer J.J."/>
        </authorList>
    </citation>
    <scope>NUCLEOTIDE SEQUENCE [LARGE SCALE GENOMIC DNA]</scope>
    <source>
        <strain evidence="8">SA1</strain>
        <plasmid evidence="8">pSA1</plasmid>
    </source>
</reference>
<comment type="cofactor">
    <cofactor evidence="1">
        <name>Fe cation</name>
        <dbReference type="ChEBI" id="CHEBI:24875"/>
    </cofactor>
</comment>
<dbReference type="AlphaFoldDB" id="A0A031JIT4"/>
<dbReference type="RefSeq" id="WP_051587157.1">
    <property type="nucleotide sequence ID" value="NZ_CP017076.1"/>
</dbReference>
<dbReference type="OrthoDB" id="7458380at2"/>
<sequence>MNDQVADFRADRTNLTALAGLDTAPVSLEPYRSQDWFDAEVRQVFKRAWLCLGREERIAAPGDYFVQTLEFARAEVLATRTKDGRVRAFHNVCSHRSNKVVLEREGNASRFMCRYHNWTYRNDGELVGVPDQKNFFDFDRKSCGLTPVACDIWEGWIFINLQREPEVPLAEFLGAFGEIYRGIPYPNADRSILFESRLKANWKVIADAFAETYHIPAIHPETIGATFASNENPFARPISAQTWGPHRSVSTYGNPEYAPPPGSQVERLFYSNIATGNVLSAASLDDTEVFRRHPAINPTKSASWAVDVTWLFPNFQIDVSPGGFWTHHFWPVSQDETRWEARFYIPDAPDVWSRLQQEHYIARLGEILLEDVGNTERTQEGIASGAKDTMPLQDGEVMIRHSLHNLHKWIAAGTVAEALA</sequence>
<dbReference type="PATRIC" id="fig|158500.4.peg.5000"/>
<keyword evidence="3" id="KW-0479">Metal-binding</keyword>
<dbReference type="Pfam" id="PF00355">
    <property type="entry name" value="Rieske"/>
    <property type="match status" value="1"/>
</dbReference>
<dbReference type="PANTHER" id="PTHR43756">
    <property type="entry name" value="CHOLINE MONOOXYGENASE, CHLOROPLASTIC"/>
    <property type="match status" value="1"/>
</dbReference>
<keyword evidence="8" id="KW-0614">Plasmid</keyword>
<dbReference type="Pfam" id="PF00848">
    <property type="entry name" value="Ring_hydroxyl_A"/>
    <property type="match status" value="1"/>
</dbReference>
<dbReference type="PRINTS" id="PR00090">
    <property type="entry name" value="RNGDIOXGNASE"/>
</dbReference>
<name>A0A031JIT4_9SPHN</name>
<dbReference type="PANTHER" id="PTHR43756:SF5">
    <property type="entry name" value="CHOLINE MONOOXYGENASE, CHLOROPLASTIC"/>
    <property type="match status" value="1"/>
</dbReference>
<dbReference type="GO" id="GO:0005506">
    <property type="term" value="F:iron ion binding"/>
    <property type="evidence" value="ECO:0007669"/>
    <property type="project" value="InterPro"/>
</dbReference>
<dbReference type="EMBL" id="CP017076">
    <property type="protein sequence ID" value="AOR78851.1"/>
    <property type="molecule type" value="Genomic_DNA"/>
</dbReference>
<organism evidence="9 10">
    <name type="scientific">Novosphingobium resinovorum</name>
    <dbReference type="NCBI Taxonomy" id="158500"/>
    <lineage>
        <taxon>Bacteria</taxon>
        <taxon>Pseudomonadati</taxon>
        <taxon>Pseudomonadota</taxon>
        <taxon>Alphaproteobacteria</taxon>
        <taxon>Sphingomonadales</taxon>
        <taxon>Sphingomonadaceae</taxon>
        <taxon>Novosphingobium</taxon>
    </lineage>
</organism>
<dbReference type="GO" id="GO:0018625">
    <property type="term" value="F:naphthalene 1,2-dioxygenase activity"/>
    <property type="evidence" value="ECO:0007669"/>
    <property type="project" value="UniProtKB-EC"/>
</dbReference>
<evidence type="ECO:0000313" key="8">
    <source>
        <dbReference type="EMBL" id="AOR78851.1"/>
    </source>
</evidence>
<dbReference type="Gene3D" id="2.102.10.10">
    <property type="entry name" value="Rieske [2Fe-2S] iron-sulphur domain"/>
    <property type="match status" value="1"/>
</dbReference>
<evidence type="ECO:0000256" key="1">
    <source>
        <dbReference type="ARBA" id="ARBA00001962"/>
    </source>
</evidence>
<dbReference type="InterPro" id="IPR036922">
    <property type="entry name" value="Rieske_2Fe-2S_sf"/>
</dbReference>
<feature type="domain" description="Rieske" evidence="7">
    <location>
        <begin position="49"/>
        <end position="159"/>
    </location>
</feature>
<evidence type="ECO:0000256" key="3">
    <source>
        <dbReference type="ARBA" id="ARBA00022723"/>
    </source>
</evidence>
<geneLocation type="plasmid" evidence="8 11">
    <name>pSA1</name>
</geneLocation>
<dbReference type="KEGG" id="nre:BES08_18230"/>
<dbReference type="CDD" id="cd03469">
    <property type="entry name" value="Rieske_RO_Alpha_N"/>
    <property type="match status" value="1"/>
</dbReference>
<keyword evidence="4 9" id="KW-0560">Oxidoreductase</keyword>
<dbReference type="InterPro" id="IPR015879">
    <property type="entry name" value="Ring_hydroxy_dOase_asu_C_dom"/>
</dbReference>
<keyword evidence="2" id="KW-0001">2Fe-2S</keyword>
<keyword evidence="11" id="KW-1185">Reference proteome</keyword>
<evidence type="ECO:0000256" key="5">
    <source>
        <dbReference type="ARBA" id="ARBA00023004"/>
    </source>
</evidence>
<dbReference type="eggNOG" id="COG4638">
    <property type="taxonomic scope" value="Bacteria"/>
</dbReference>